<dbReference type="Proteomes" id="UP000095767">
    <property type="component" value="Unassembled WGS sequence"/>
</dbReference>
<gene>
    <name evidence="9" type="ORF">BAE44_0018146</name>
</gene>
<feature type="domain" description="Disease resistance protein winged helix" evidence="8">
    <location>
        <begin position="241"/>
        <end position="275"/>
    </location>
</feature>
<dbReference type="SUPFAM" id="SSF52540">
    <property type="entry name" value="P-loop containing nucleoside triphosphate hydrolases"/>
    <property type="match status" value="1"/>
</dbReference>
<dbReference type="PANTHER" id="PTHR23155">
    <property type="entry name" value="DISEASE RESISTANCE PROTEIN RP"/>
    <property type="match status" value="1"/>
</dbReference>
<dbReference type="AlphaFoldDB" id="A0A1E5V6P4"/>
<evidence type="ECO:0000313" key="9">
    <source>
        <dbReference type="EMBL" id="OEL20830.1"/>
    </source>
</evidence>
<dbReference type="InterPro" id="IPR058922">
    <property type="entry name" value="WHD_DRP"/>
</dbReference>
<dbReference type="PANTHER" id="PTHR23155:SF1228">
    <property type="entry name" value="NB-ARC DOMAIN CONTAINING PROTEIN, EXPRESSED"/>
    <property type="match status" value="1"/>
</dbReference>
<dbReference type="InterPro" id="IPR042197">
    <property type="entry name" value="Apaf_helical"/>
</dbReference>
<dbReference type="EMBL" id="LWDX02049578">
    <property type="protein sequence ID" value="OEL20830.1"/>
    <property type="molecule type" value="Genomic_DNA"/>
</dbReference>
<dbReference type="Gene3D" id="1.10.10.10">
    <property type="entry name" value="Winged helix-like DNA-binding domain superfamily/Winged helix DNA-binding domain"/>
    <property type="match status" value="1"/>
</dbReference>
<evidence type="ECO:0000256" key="3">
    <source>
        <dbReference type="ARBA" id="ARBA00022737"/>
    </source>
</evidence>
<dbReference type="InterPro" id="IPR027417">
    <property type="entry name" value="P-loop_NTPase"/>
</dbReference>
<dbReference type="InterPro" id="IPR002182">
    <property type="entry name" value="NB-ARC"/>
</dbReference>
<dbReference type="STRING" id="888268.A0A1E5V6P4"/>
<evidence type="ECO:0000313" key="10">
    <source>
        <dbReference type="Proteomes" id="UP000095767"/>
    </source>
</evidence>
<comment type="similarity">
    <text evidence="1">Belongs to the disease resistance NB-LRR family.</text>
</comment>
<dbReference type="Pfam" id="PF00931">
    <property type="entry name" value="NB-ARC"/>
    <property type="match status" value="1"/>
</dbReference>
<dbReference type="Pfam" id="PF18052">
    <property type="entry name" value="Rx_N"/>
    <property type="match status" value="1"/>
</dbReference>
<feature type="domain" description="Disease resistance N-terminal" evidence="7">
    <location>
        <begin position="2"/>
        <end position="67"/>
    </location>
</feature>
<keyword evidence="10" id="KW-1185">Reference proteome</keyword>
<evidence type="ECO:0000256" key="5">
    <source>
        <dbReference type="ARBA" id="ARBA00022821"/>
    </source>
</evidence>
<evidence type="ECO:0000259" key="6">
    <source>
        <dbReference type="Pfam" id="PF00931"/>
    </source>
</evidence>
<dbReference type="Pfam" id="PF23559">
    <property type="entry name" value="WHD_DRP"/>
    <property type="match status" value="1"/>
</dbReference>
<name>A0A1E5V6P4_9POAL</name>
<dbReference type="InterPro" id="IPR036388">
    <property type="entry name" value="WH-like_DNA-bd_sf"/>
</dbReference>
<evidence type="ECO:0000259" key="8">
    <source>
        <dbReference type="Pfam" id="PF23559"/>
    </source>
</evidence>
<evidence type="ECO:0000256" key="4">
    <source>
        <dbReference type="ARBA" id="ARBA00022741"/>
    </source>
</evidence>
<dbReference type="InterPro" id="IPR041118">
    <property type="entry name" value="Rx_N"/>
</dbReference>
<comment type="caution">
    <text evidence="9">The sequence shown here is derived from an EMBL/GenBank/DDBJ whole genome shotgun (WGS) entry which is preliminary data.</text>
</comment>
<accession>A0A1E5V6P4</accession>
<evidence type="ECO:0000256" key="2">
    <source>
        <dbReference type="ARBA" id="ARBA00022614"/>
    </source>
</evidence>
<reference evidence="9 10" key="1">
    <citation type="submission" date="2016-09" db="EMBL/GenBank/DDBJ databases">
        <title>The draft genome of Dichanthelium oligosanthes: A C3 panicoid grass species.</title>
        <authorList>
            <person name="Studer A.J."/>
            <person name="Schnable J.C."/>
            <person name="Brutnell T.P."/>
        </authorList>
    </citation>
    <scope>NUCLEOTIDE SEQUENCE [LARGE SCALE GENOMIC DNA]</scope>
    <source>
        <strain evidence="10">cv. Kellogg 1175</strain>
        <tissue evidence="9">Leaf</tissue>
    </source>
</reference>
<feature type="domain" description="NB-ARC" evidence="6">
    <location>
        <begin position="68"/>
        <end position="150"/>
    </location>
</feature>
<keyword evidence="5" id="KW-0611">Plant defense</keyword>
<dbReference type="Gene3D" id="1.20.5.4130">
    <property type="match status" value="1"/>
</dbReference>
<protein>
    <submittedName>
        <fullName evidence="9">Disease resistance protein RPM1</fullName>
    </submittedName>
</protein>
<keyword evidence="3" id="KW-0677">Repeat</keyword>
<organism evidence="9 10">
    <name type="scientific">Dichanthelium oligosanthes</name>
    <dbReference type="NCBI Taxonomy" id="888268"/>
    <lineage>
        <taxon>Eukaryota</taxon>
        <taxon>Viridiplantae</taxon>
        <taxon>Streptophyta</taxon>
        <taxon>Embryophyta</taxon>
        <taxon>Tracheophyta</taxon>
        <taxon>Spermatophyta</taxon>
        <taxon>Magnoliopsida</taxon>
        <taxon>Liliopsida</taxon>
        <taxon>Poales</taxon>
        <taxon>Poaceae</taxon>
        <taxon>PACMAD clade</taxon>
        <taxon>Panicoideae</taxon>
        <taxon>Panicodae</taxon>
        <taxon>Paniceae</taxon>
        <taxon>Dichantheliinae</taxon>
        <taxon>Dichanthelium</taxon>
    </lineage>
</organism>
<dbReference type="GO" id="GO:0043531">
    <property type="term" value="F:ADP binding"/>
    <property type="evidence" value="ECO:0007669"/>
    <property type="project" value="InterPro"/>
</dbReference>
<dbReference type="Gene3D" id="1.10.8.430">
    <property type="entry name" value="Helical domain of apoptotic protease-activating factors"/>
    <property type="match status" value="1"/>
</dbReference>
<dbReference type="GO" id="GO:0098542">
    <property type="term" value="P:defense response to other organism"/>
    <property type="evidence" value="ECO:0007669"/>
    <property type="project" value="TreeGrafter"/>
</dbReference>
<evidence type="ECO:0000256" key="1">
    <source>
        <dbReference type="ARBA" id="ARBA00008894"/>
    </source>
</evidence>
<dbReference type="OrthoDB" id="10620737at2759"/>
<sequence length="402" mass="45378">MLLRGDKKRIRLLKLELEHLISEYLVEPSDVGYLALSIAYWVNELTELAYDIDDCVDMLVYKLGHGSKITRVCNKMFYRTFIIVDDLWPLSTWHIISAAFPDGDHGSRILVTTEVDSVAQECCGHNSKHIFNMELLTDKASSELFLSRGFGHLCDLTVNQSEALREIIRECRGLPLATITTASVLGSQPRRLEQWKGDYMANSSSINWATNPELEGMKLVLCLSYNALPHRLKACMLYLCIYKEEYIILKDDLVKQWVAEGFVSAIGGEDREEVAGYKSMGDNFVTVLDHSQTDIALAQKISAYHLNMKLPISMKHLNDLVTFEMEGRLDAVPHDIVKLPGLLHLSLPSETDLPDRIGRMTSLRALRHFNLSRNSVENVESLGDYPICGIFILPVLGWCLTG</sequence>
<dbReference type="InterPro" id="IPR044974">
    <property type="entry name" value="Disease_R_plants"/>
</dbReference>
<evidence type="ECO:0000259" key="7">
    <source>
        <dbReference type="Pfam" id="PF18052"/>
    </source>
</evidence>
<proteinExistence type="inferred from homology"/>
<keyword evidence="2" id="KW-0433">Leucine-rich repeat</keyword>
<keyword evidence="4" id="KW-0547">Nucleotide-binding</keyword>